<feature type="domain" description="CBS" evidence="12">
    <location>
        <begin position="221"/>
        <end position="279"/>
    </location>
</feature>
<proteinExistence type="inferred from homology"/>
<evidence type="ECO:0000256" key="11">
    <source>
        <dbReference type="SAM" id="Phobius"/>
    </source>
</evidence>
<keyword evidence="5" id="KW-0677">Repeat</keyword>
<evidence type="ECO:0000259" key="12">
    <source>
        <dbReference type="PROSITE" id="PS51371"/>
    </source>
</evidence>
<keyword evidence="15" id="KW-1185">Reference proteome</keyword>
<keyword evidence="8 10" id="KW-0472">Membrane</keyword>
<dbReference type="PANTHER" id="PTHR43099">
    <property type="entry name" value="UPF0053 PROTEIN YRKA"/>
    <property type="match status" value="1"/>
</dbReference>
<dbReference type="InterPro" id="IPR051676">
    <property type="entry name" value="UPF0053_domain"/>
</dbReference>
<keyword evidence="3" id="KW-1003">Cell membrane</keyword>
<dbReference type="Pfam" id="PF01595">
    <property type="entry name" value="CNNM"/>
    <property type="match status" value="1"/>
</dbReference>
<keyword evidence="7 9" id="KW-0129">CBS domain</keyword>
<reference evidence="14 15" key="1">
    <citation type="submission" date="2014-10" db="EMBL/GenBank/DDBJ databases">
        <title>Draft genome sequence of Actinoplanes utahensis NRRL 12052.</title>
        <authorList>
            <person name="Velasco-Bucheli B."/>
            <person name="del Cerro C."/>
            <person name="Hormigo D."/>
            <person name="Garcia J.L."/>
            <person name="Acebal C."/>
            <person name="Arroyo M."/>
            <person name="de la Mata I."/>
        </authorList>
    </citation>
    <scope>NUCLEOTIDE SEQUENCE [LARGE SCALE GENOMIC DNA]</scope>
    <source>
        <strain evidence="14 15">NRRL 12052</strain>
    </source>
</reference>
<dbReference type="AlphaFoldDB" id="A0A0A6UNW0"/>
<dbReference type="PROSITE" id="PS51846">
    <property type="entry name" value="CNNM"/>
    <property type="match status" value="1"/>
</dbReference>
<evidence type="ECO:0000256" key="2">
    <source>
        <dbReference type="ARBA" id="ARBA00006337"/>
    </source>
</evidence>
<dbReference type="Gene3D" id="3.10.580.10">
    <property type="entry name" value="CBS-domain"/>
    <property type="match status" value="1"/>
</dbReference>
<dbReference type="Pfam" id="PF03471">
    <property type="entry name" value="CorC_HlyC"/>
    <property type="match status" value="1"/>
</dbReference>
<dbReference type="InterPro" id="IPR002550">
    <property type="entry name" value="CNNM"/>
</dbReference>
<dbReference type="InterPro" id="IPR016169">
    <property type="entry name" value="FAD-bd_PCMH_sub2"/>
</dbReference>
<dbReference type="SUPFAM" id="SSF56176">
    <property type="entry name" value="FAD-binding/transporter-associated domain-like"/>
    <property type="match status" value="1"/>
</dbReference>
<feature type="transmembrane region" description="Helical" evidence="11">
    <location>
        <begin position="58"/>
        <end position="78"/>
    </location>
</feature>
<dbReference type="eggNOG" id="COG1253">
    <property type="taxonomic scope" value="Bacteria"/>
</dbReference>
<dbReference type="GO" id="GO:0005886">
    <property type="term" value="C:plasma membrane"/>
    <property type="evidence" value="ECO:0007669"/>
    <property type="project" value="UniProtKB-SubCell"/>
</dbReference>
<dbReference type="InterPro" id="IPR036318">
    <property type="entry name" value="FAD-bd_PCMH-like_sf"/>
</dbReference>
<keyword evidence="4 10" id="KW-0812">Transmembrane</keyword>
<evidence type="ECO:0000313" key="15">
    <source>
        <dbReference type="Proteomes" id="UP000054537"/>
    </source>
</evidence>
<dbReference type="PROSITE" id="PS51371">
    <property type="entry name" value="CBS"/>
    <property type="match status" value="2"/>
</dbReference>
<evidence type="ECO:0000256" key="9">
    <source>
        <dbReference type="PROSITE-ProRule" id="PRU00703"/>
    </source>
</evidence>
<gene>
    <name evidence="14" type="ORF">MB27_08280</name>
</gene>
<evidence type="ECO:0000256" key="8">
    <source>
        <dbReference type="ARBA" id="ARBA00023136"/>
    </source>
</evidence>
<evidence type="ECO:0000256" key="7">
    <source>
        <dbReference type="ARBA" id="ARBA00023122"/>
    </source>
</evidence>
<feature type="transmembrane region" description="Helical" evidence="11">
    <location>
        <begin position="99"/>
        <end position="119"/>
    </location>
</feature>
<comment type="caution">
    <text evidence="14">The sequence shown here is derived from an EMBL/GenBank/DDBJ whole genome shotgun (WGS) entry which is preliminary data.</text>
</comment>
<dbReference type="GO" id="GO:0050660">
    <property type="term" value="F:flavin adenine dinucleotide binding"/>
    <property type="evidence" value="ECO:0007669"/>
    <property type="project" value="InterPro"/>
</dbReference>
<dbReference type="PANTHER" id="PTHR43099:SF6">
    <property type="entry name" value="UPF0053 PROTEIN RV1842C"/>
    <property type="match status" value="1"/>
</dbReference>
<dbReference type="Pfam" id="PF00571">
    <property type="entry name" value="CBS"/>
    <property type="match status" value="2"/>
</dbReference>
<dbReference type="Proteomes" id="UP000054537">
    <property type="component" value="Unassembled WGS sequence"/>
</dbReference>
<dbReference type="STRING" id="1869.MB27_08280"/>
<evidence type="ECO:0000256" key="1">
    <source>
        <dbReference type="ARBA" id="ARBA00004651"/>
    </source>
</evidence>
<evidence type="ECO:0000313" key="14">
    <source>
        <dbReference type="EMBL" id="KHD77795.1"/>
    </source>
</evidence>
<organism evidence="14 15">
    <name type="scientific">Actinoplanes utahensis</name>
    <dbReference type="NCBI Taxonomy" id="1869"/>
    <lineage>
        <taxon>Bacteria</taxon>
        <taxon>Bacillati</taxon>
        <taxon>Actinomycetota</taxon>
        <taxon>Actinomycetes</taxon>
        <taxon>Micromonosporales</taxon>
        <taxon>Micromonosporaceae</taxon>
        <taxon>Actinoplanes</taxon>
    </lineage>
</organism>
<dbReference type="InterPro" id="IPR005170">
    <property type="entry name" value="Transptr-assoc_dom"/>
</dbReference>
<feature type="domain" description="CBS" evidence="12">
    <location>
        <begin position="285"/>
        <end position="342"/>
    </location>
</feature>
<keyword evidence="6 10" id="KW-1133">Transmembrane helix</keyword>
<dbReference type="RefSeq" id="WP_043523598.1">
    <property type="nucleotide sequence ID" value="NZ_BAABKU010000026.1"/>
</dbReference>
<evidence type="ECO:0000256" key="6">
    <source>
        <dbReference type="ARBA" id="ARBA00022989"/>
    </source>
</evidence>
<dbReference type="CDD" id="cd04590">
    <property type="entry name" value="CBS_pair_CorC_HlyC_assoc"/>
    <property type="match status" value="1"/>
</dbReference>
<evidence type="ECO:0000256" key="3">
    <source>
        <dbReference type="ARBA" id="ARBA00022475"/>
    </source>
</evidence>
<dbReference type="SUPFAM" id="SSF54631">
    <property type="entry name" value="CBS-domain pair"/>
    <property type="match status" value="1"/>
</dbReference>
<protein>
    <submittedName>
        <fullName evidence="14">Membrane protein</fullName>
    </submittedName>
</protein>
<evidence type="ECO:0000256" key="10">
    <source>
        <dbReference type="PROSITE-ProRule" id="PRU01193"/>
    </source>
</evidence>
<comment type="subcellular location">
    <subcellularLocation>
        <location evidence="1">Cell membrane</location>
        <topology evidence="1">Multi-pass membrane protein</topology>
    </subcellularLocation>
</comment>
<evidence type="ECO:0000259" key="13">
    <source>
        <dbReference type="PROSITE" id="PS51846"/>
    </source>
</evidence>
<feature type="domain" description="CNNM transmembrane" evidence="13">
    <location>
        <begin position="1"/>
        <end position="202"/>
    </location>
</feature>
<dbReference type="EMBL" id="JRTT01000008">
    <property type="protein sequence ID" value="KHD77795.1"/>
    <property type="molecule type" value="Genomic_DNA"/>
</dbReference>
<evidence type="ECO:0000256" key="4">
    <source>
        <dbReference type="ARBA" id="ARBA00022692"/>
    </source>
</evidence>
<accession>A0A0A6UNW0</accession>
<dbReference type="OrthoDB" id="110231at2"/>
<comment type="similarity">
    <text evidence="2">Belongs to the UPF0053 family.</text>
</comment>
<evidence type="ECO:0000256" key="5">
    <source>
        <dbReference type="ARBA" id="ARBA00022737"/>
    </source>
</evidence>
<dbReference type="InterPro" id="IPR000644">
    <property type="entry name" value="CBS_dom"/>
</dbReference>
<dbReference type="Gene3D" id="3.30.465.10">
    <property type="match status" value="1"/>
</dbReference>
<dbReference type="SMART" id="SM00116">
    <property type="entry name" value="CBS"/>
    <property type="match status" value="2"/>
</dbReference>
<sequence>MLIAIGVLAIVLLTAATGYFVAQEFAYVAVDREKLRAMADDGDPAAERALRVTQRLSFVLSGAQVGITVTALLAGYVAEPYLGRGTADLLGLTGLSETVSASISMVFALLFATVVQMVLGELAPKNLAIAKPETLARALSRSTLVYLAVAGPLIRMFDATANRLLRAVGIEPIEELPQGATSEDLDRIIANAGSEGTLDARAARLLDHGLDFRDRTAAEAMRPRVDVVTIGQNEPALRVVDLLDTGHSRFPVTGDGVDDVIGVVSIADVVTLEPAARTTTTVGDLATEPVVLPEGTRLPAVLDRLKAAHRQMAIVVDEYGGFAGIITLEDVAEELVGDIRDEDDLPEPAIETTGDESWVIPGRARVDEIAEATGIRLPDDDRYDTVSGLVLARLGHLPAVHEQVDVPLPPLVDADGQPVPQGVARLTVLAVRRHVPDRLALTVVHDHADGQVTA</sequence>
<name>A0A0A6UNW0_ACTUT</name>
<dbReference type="InterPro" id="IPR046342">
    <property type="entry name" value="CBS_dom_sf"/>
</dbReference>
<dbReference type="SMART" id="SM01091">
    <property type="entry name" value="CorC_HlyC"/>
    <property type="match status" value="1"/>
</dbReference>
<dbReference type="InterPro" id="IPR044751">
    <property type="entry name" value="Ion_transp-like_CBS"/>
</dbReference>